<reference evidence="1" key="1">
    <citation type="submission" date="2022-04" db="EMBL/GenBank/DDBJ databases">
        <title>Genome of the entomopathogenic fungus Entomophthora muscae.</title>
        <authorList>
            <person name="Elya C."/>
            <person name="Lovett B.R."/>
            <person name="Lee E."/>
            <person name="Macias A.M."/>
            <person name="Hajek A.E."/>
            <person name="De Bivort B.L."/>
            <person name="Kasson M.T."/>
            <person name="De Fine Licht H.H."/>
            <person name="Stajich J.E."/>
        </authorList>
    </citation>
    <scope>NUCLEOTIDE SEQUENCE</scope>
    <source>
        <strain evidence="1">Berkeley</strain>
    </source>
</reference>
<name>A0ACC2SK00_9FUNG</name>
<protein>
    <submittedName>
        <fullName evidence="1">Uncharacterized protein</fullName>
    </submittedName>
</protein>
<sequence>MNCFDLSNCIPLSGSLGKIDYSDISPFNTHLSPLTQPMHLSSLAQWPYKESFTEMLLNLSFKLGRIKNFGYNPAQGRFSKQFYYWAGSEAITDPIACYEFEFCTIQLSWNQSYWKPISKVTKAPGASFKKEEASRMAFNFNSKTKAITYSFYGPGEHTIVFNRIQLASQRVIPKKSVYTRKNHGKKCDLTFKGVLAGVFGVKKELLAAPI</sequence>
<dbReference type="EMBL" id="QTSX02004994">
    <property type="protein sequence ID" value="KAJ9062719.1"/>
    <property type="molecule type" value="Genomic_DNA"/>
</dbReference>
<accession>A0ACC2SK00</accession>
<keyword evidence="2" id="KW-1185">Reference proteome</keyword>
<evidence type="ECO:0000313" key="1">
    <source>
        <dbReference type="EMBL" id="KAJ9062719.1"/>
    </source>
</evidence>
<comment type="caution">
    <text evidence="1">The sequence shown here is derived from an EMBL/GenBank/DDBJ whole genome shotgun (WGS) entry which is preliminary data.</text>
</comment>
<gene>
    <name evidence="1" type="ORF">DSO57_1007889</name>
</gene>
<evidence type="ECO:0000313" key="2">
    <source>
        <dbReference type="Proteomes" id="UP001165960"/>
    </source>
</evidence>
<dbReference type="Proteomes" id="UP001165960">
    <property type="component" value="Unassembled WGS sequence"/>
</dbReference>
<proteinExistence type="predicted"/>
<organism evidence="1 2">
    <name type="scientific">Entomophthora muscae</name>
    <dbReference type="NCBI Taxonomy" id="34485"/>
    <lineage>
        <taxon>Eukaryota</taxon>
        <taxon>Fungi</taxon>
        <taxon>Fungi incertae sedis</taxon>
        <taxon>Zoopagomycota</taxon>
        <taxon>Entomophthoromycotina</taxon>
        <taxon>Entomophthoromycetes</taxon>
        <taxon>Entomophthorales</taxon>
        <taxon>Entomophthoraceae</taxon>
        <taxon>Entomophthora</taxon>
    </lineage>
</organism>